<organism evidence="3 4">
    <name type="scientific">Bradyrhizobium lablabi</name>
    <dbReference type="NCBI Taxonomy" id="722472"/>
    <lineage>
        <taxon>Bacteria</taxon>
        <taxon>Pseudomonadati</taxon>
        <taxon>Pseudomonadota</taxon>
        <taxon>Alphaproteobacteria</taxon>
        <taxon>Hyphomicrobiales</taxon>
        <taxon>Nitrobacteraceae</taxon>
        <taxon>Bradyrhizobium</taxon>
    </lineage>
</organism>
<dbReference type="RefSeq" id="WP_079538127.1">
    <property type="nucleotide sequence ID" value="NZ_LT670844.1"/>
</dbReference>
<proteinExistence type="predicted"/>
<feature type="compositionally biased region" description="Pro residues" evidence="1">
    <location>
        <begin position="1139"/>
        <end position="1156"/>
    </location>
</feature>
<evidence type="ECO:0000313" key="4">
    <source>
        <dbReference type="Proteomes" id="UP000189935"/>
    </source>
</evidence>
<evidence type="ECO:0000259" key="2">
    <source>
        <dbReference type="Pfam" id="PF05170"/>
    </source>
</evidence>
<gene>
    <name evidence="3" type="ORF">SAMN05444159_2157</name>
</gene>
<keyword evidence="3" id="KW-0687">Ribonucleoprotein</keyword>
<keyword evidence="3" id="KW-0689">Ribosomal protein</keyword>
<name>A0A1M6NY03_9BRAD</name>
<dbReference type="OrthoDB" id="9816380at2"/>
<accession>A0A1M6NY03</accession>
<dbReference type="Proteomes" id="UP000189935">
    <property type="component" value="Chromosome I"/>
</dbReference>
<evidence type="ECO:0000256" key="1">
    <source>
        <dbReference type="SAM" id="MobiDB-lite"/>
    </source>
</evidence>
<dbReference type="PANTHER" id="PTHR30441">
    <property type="entry name" value="DUF748 DOMAIN-CONTAINING PROTEIN"/>
    <property type="match status" value="1"/>
</dbReference>
<protein>
    <submittedName>
        <fullName evidence="3">Large subunit ribosomal protein L24</fullName>
    </submittedName>
</protein>
<sequence>MQTTLLGLAIAFIIALIAALIGPYFIDWNQFRPQFEAKATEIIGAPVRVAGELDARLLPTPSLRLRKVVAGGANDLGKVRADKLDVEFSLGSLMRGEWRATELTINGIALDLGLDPLGRIDWPASTGKFNLGSLSIDRLNLTGRIALHDAASRGTLELNDIVFGGDVRSLAGSVRGDGNFSLSGTRYPFRVSSGQSADGSGTRLHLNIDPGARALSADLDGVLSFEARAPRFEGALVLAVPAGLKAKGGPITPWRIAARVKADPAAAKLEQVDASYGLEDSALKFAGTGDIRFGASPLLHTVLSARQLDADKFVAKESNKDTSAAEPMRLLPGLRALMAAMPPVPIPMQIELSAEQIMLGGRPVQNLAAELHADAKPDQAADQKFWTIDRLDLRAPGATHVAFAGASARSGPPGGLTGALSVESSDPDTLVAWLQGRSEVSFRNQKPLRLNGNVSVAANRVAIDAMKAEIDGGAVEGRLAVADLPSGAGSRVEAELKADRLDLDAAAAFVRAMAGPQGEWPEEAQLSLDIGRAISAGQELHPFAVKLAYDPKTVLLDRLKIGQPDNIMLEGGGNFDRTASTGKLVLDATAASLGQLTGLVAPFAPSFASRLNALGTGPGPVRVKLALDLNNNKARADGPSAQAVLDIDAPQLKGRATMTATPPVTAIRSFDLEALRKSEIGIETKFSSERGRLLLVLLGLDRSIAAVADGPAQFEGSVTGVWGAPLRLKARISGAGLDADAQGTAEPWAQDAKANVVLTVRRVSLAPLFDLRPSDTLAQNISLSSRVSLSGGKLTFDDMDSAFAGSRLRGHLVVSLDGERSVQGEVGLDALDLAPAFALAVGAAGHDAAEPLDYGLVKGWRGRIAFQALRGALPGGGELRPVSGIIKSDGASLSFDAIKGGIGGGEATANIDVKPGANGIILTANVELKGVDGAALRYRNLAMPSGRTSMQMTLSSQGRSASALTGGLSGSGTLTLESAHIAGLNPSAFDVAIHASDNGQATDDTRLRQIVEPVLSSGALTVKSAQIPFSIRDGRLRVSATTLEAEGASAIISGGYDIPADQADIRASLAPNLAPAAAGSAPGRPEIQLFAAGPPDTLHRTIDFASLSSWLAVRAIDRETRRLDSIERGEQQAPLTPASIPPPTAALPSAAPPPKPRLSAPRPSAALPVPPPSPQPNINAPVVSQQLAPLPPPIDVRPAPGSVVARPPPRPKPQPPLALTPPVASPPRTGF</sequence>
<feature type="region of interest" description="Disordered" evidence="1">
    <location>
        <begin position="1123"/>
        <end position="1231"/>
    </location>
</feature>
<dbReference type="InterPro" id="IPR052894">
    <property type="entry name" value="AsmA-related"/>
</dbReference>
<dbReference type="EMBL" id="LT670844">
    <property type="protein sequence ID" value="SHK00530.1"/>
    <property type="molecule type" value="Genomic_DNA"/>
</dbReference>
<dbReference type="AlphaFoldDB" id="A0A1M6NY03"/>
<feature type="domain" description="AsmA" evidence="2">
    <location>
        <begin position="10"/>
        <end position="126"/>
    </location>
</feature>
<feature type="compositionally biased region" description="Pro residues" evidence="1">
    <location>
        <begin position="1206"/>
        <end position="1225"/>
    </location>
</feature>
<reference evidence="3 4" key="1">
    <citation type="submission" date="2016-11" db="EMBL/GenBank/DDBJ databases">
        <authorList>
            <person name="Jaros S."/>
            <person name="Januszkiewicz K."/>
            <person name="Wedrychowicz H."/>
        </authorList>
    </citation>
    <scope>NUCLEOTIDE SEQUENCE [LARGE SCALE GENOMIC DNA]</scope>
    <source>
        <strain evidence="3 4">GAS499</strain>
    </source>
</reference>
<dbReference type="PIRSF" id="PIRSF034039">
    <property type="entry name" value="UCP034039"/>
    <property type="match status" value="1"/>
</dbReference>
<dbReference type="GO" id="GO:0090313">
    <property type="term" value="P:regulation of protein targeting to membrane"/>
    <property type="evidence" value="ECO:0007669"/>
    <property type="project" value="TreeGrafter"/>
</dbReference>
<dbReference type="InterPro" id="IPR017023">
    <property type="entry name" value="UCP034039"/>
</dbReference>
<evidence type="ECO:0000313" key="3">
    <source>
        <dbReference type="EMBL" id="SHK00530.1"/>
    </source>
</evidence>
<feature type="compositionally biased region" description="Low complexity" evidence="1">
    <location>
        <begin position="1157"/>
        <end position="1167"/>
    </location>
</feature>
<dbReference type="PANTHER" id="PTHR30441:SF4">
    <property type="entry name" value="PROTEIN ASMA"/>
    <property type="match status" value="1"/>
</dbReference>
<dbReference type="GO" id="GO:0005840">
    <property type="term" value="C:ribosome"/>
    <property type="evidence" value="ECO:0007669"/>
    <property type="project" value="UniProtKB-KW"/>
</dbReference>
<dbReference type="Pfam" id="PF05170">
    <property type="entry name" value="AsmA"/>
    <property type="match status" value="1"/>
</dbReference>
<dbReference type="InterPro" id="IPR007844">
    <property type="entry name" value="AsmA"/>
</dbReference>
<dbReference type="GO" id="GO:0005886">
    <property type="term" value="C:plasma membrane"/>
    <property type="evidence" value="ECO:0007669"/>
    <property type="project" value="TreeGrafter"/>
</dbReference>